<feature type="domain" description="Isochorismatase-like" evidence="1">
    <location>
        <begin position="1"/>
        <end position="148"/>
    </location>
</feature>
<dbReference type="OrthoDB" id="9796958at2"/>
<evidence type="ECO:0000313" key="3">
    <source>
        <dbReference type="Proteomes" id="UP000054596"/>
    </source>
</evidence>
<reference evidence="2" key="1">
    <citation type="submission" date="2016-01" db="EMBL/GenBank/DDBJ databases">
        <authorList>
            <person name="Peeters C."/>
        </authorList>
    </citation>
    <scope>NUCLEOTIDE SEQUENCE [LARGE SCALE GENOMIC DNA]</scope>
    <source>
        <strain evidence="2">LMG 29325</strain>
    </source>
</reference>
<keyword evidence="2" id="KW-0378">Hydrolase</keyword>
<sequence length="171" mass="18544">MLVIVDMQARLLPHLDGAQRLTERVGTLLRAANLLDVPVVCTEQNPQRLGGTADSLLGDLRSAKPIEKHTFDATLAPAFIDALPSAPATLWVAGAEGHVCVLLTVLGLLRLGYRVEYVADAVASRRAADRAVAIERAQQDGARLTTVETTIFGWLGSFRHPRFRDVLALLK</sequence>
<dbReference type="RefSeq" id="WP_086964750.1">
    <property type="nucleotide sequence ID" value="NZ_FCOJ02000001.1"/>
</dbReference>
<dbReference type="InterPro" id="IPR036380">
    <property type="entry name" value="Isochorismatase-like_sf"/>
</dbReference>
<dbReference type="Gene3D" id="3.40.50.850">
    <property type="entry name" value="Isochorismatase-like"/>
    <property type="match status" value="1"/>
</dbReference>
<dbReference type="STRING" id="1777143.AWB82_00111"/>
<protein>
    <submittedName>
        <fullName evidence="2">Isochorismatase hydrolase</fullName>
    </submittedName>
</protein>
<evidence type="ECO:0000259" key="1">
    <source>
        <dbReference type="Pfam" id="PF00857"/>
    </source>
</evidence>
<dbReference type="SUPFAM" id="SSF52499">
    <property type="entry name" value="Isochorismatase-like hydrolases"/>
    <property type="match status" value="1"/>
</dbReference>
<dbReference type="GO" id="GO:0016787">
    <property type="term" value="F:hydrolase activity"/>
    <property type="evidence" value="ECO:0007669"/>
    <property type="project" value="UniProtKB-KW"/>
</dbReference>
<dbReference type="AlphaFoldDB" id="A0A157Z256"/>
<organism evidence="2 3">
    <name type="scientific">Caballeronia glebae</name>
    <dbReference type="NCBI Taxonomy" id="1777143"/>
    <lineage>
        <taxon>Bacteria</taxon>
        <taxon>Pseudomonadati</taxon>
        <taxon>Pseudomonadota</taxon>
        <taxon>Betaproteobacteria</taxon>
        <taxon>Burkholderiales</taxon>
        <taxon>Burkholderiaceae</taxon>
        <taxon>Caballeronia</taxon>
    </lineage>
</organism>
<dbReference type="Pfam" id="PF00857">
    <property type="entry name" value="Isochorismatase"/>
    <property type="match status" value="1"/>
</dbReference>
<accession>A0A157Z256</accession>
<dbReference type="InterPro" id="IPR050993">
    <property type="entry name" value="Isochorismatase_domain"/>
</dbReference>
<comment type="caution">
    <text evidence="2">The sequence shown here is derived from an EMBL/GenBank/DDBJ whole genome shotgun (WGS) entry which is preliminary data.</text>
</comment>
<dbReference type="InterPro" id="IPR000868">
    <property type="entry name" value="Isochorismatase-like_dom"/>
</dbReference>
<evidence type="ECO:0000313" key="2">
    <source>
        <dbReference type="EMBL" id="SAK39616.1"/>
    </source>
</evidence>
<proteinExistence type="predicted"/>
<dbReference type="Proteomes" id="UP000054596">
    <property type="component" value="Unassembled WGS sequence"/>
</dbReference>
<name>A0A157Z256_9BURK</name>
<dbReference type="PANTHER" id="PTHR14119">
    <property type="entry name" value="HYDROLASE"/>
    <property type="match status" value="1"/>
</dbReference>
<dbReference type="PANTHER" id="PTHR14119:SF3">
    <property type="entry name" value="ISOCHORISMATASE DOMAIN-CONTAINING PROTEIN 2"/>
    <property type="match status" value="1"/>
</dbReference>
<dbReference type="EMBL" id="FCOJ02000001">
    <property type="protein sequence ID" value="SAK39616.1"/>
    <property type="molecule type" value="Genomic_DNA"/>
</dbReference>
<keyword evidence="3" id="KW-1185">Reference proteome</keyword>
<gene>
    <name evidence="2" type="ORF">AWB82_00111</name>
</gene>